<evidence type="ECO:0000313" key="5">
    <source>
        <dbReference type="Proteomes" id="UP000727907"/>
    </source>
</evidence>
<name>A0ABS6IUI5_9HYPH</name>
<dbReference type="PANTHER" id="PTHR12558">
    <property type="entry name" value="CELL DIVISION CYCLE 16,23,27"/>
    <property type="match status" value="1"/>
</dbReference>
<feature type="compositionally biased region" description="Basic and acidic residues" evidence="2">
    <location>
        <begin position="583"/>
        <end position="595"/>
    </location>
</feature>
<dbReference type="EMBL" id="JAHOPB010000005">
    <property type="protein sequence ID" value="MBU8877352.1"/>
    <property type="molecule type" value="Genomic_DNA"/>
</dbReference>
<feature type="region of interest" description="Disordered" evidence="2">
    <location>
        <begin position="555"/>
        <end position="595"/>
    </location>
</feature>
<feature type="region of interest" description="Disordered" evidence="2">
    <location>
        <begin position="25"/>
        <end position="45"/>
    </location>
</feature>
<feature type="compositionally biased region" description="Basic and acidic residues" evidence="2">
    <location>
        <begin position="555"/>
        <end position="571"/>
    </location>
</feature>
<feature type="repeat" description="TPR" evidence="1">
    <location>
        <begin position="425"/>
        <end position="458"/>
    </location>
</feature>
<dbReference type="PANTHER" id="PTHR12558:SF13">
    <property type="entry name" value="CELL DIVISION CYCLE PROTEIN 27 HOMOLOG"/>
    <property type="match status" value="1"/>
</dbReference>
<dbReference type="Pfam" id="PF13432">
    <property type="entry name" value="TPR_16"/>
    <property type="match status" value="2"/>
</dbReference>
<evidence type="ECO:0000256" key="3">
    <source>
        <dbReference type="SAM" id="SignalP"/>
    </source>
</evidence>
<accession>A0ABS6IUI5</accession>
<feature type="repeat" description="TPR" evidence="1">
    <location>
        <begin position="494"/>
        <end position="527"/>
    </location>
</feature>
<comment type="caution">
    <text evidence="4">The sequence shown here is derived from an EMBL/GenBank/DDBJ whole genome shotgun (WGS) entry which is preliminary data.</text>
</comment>
<protein>
    <submittedName>
        <fullName evidence="4">Tetratricopeptide repeat protein</fullName>
    </submittedName>
</protein>
<keyword evidence="5" id="KW-1185">Reference proteome</keyword>
<evidence type="ECO:0000256" key="2">
    <source>
        <dbReference type="SAM" id="MobiDB-lite"/>
    </source>
</evidence>
<dbReference type="SMART" id="SM00028">
    <property type="entry name" value="TPR"/>
    <property type="match status" value="6"/>
</dbReference>
<reference evidence="4 5" key="1">
    <citation type="submission" date="2021-06" db="EMBL/GenBank/DDBJ databases">
        <authorList>
            <person name="Lee D.H."/>
        </authorList>
    </citation>
    <scope>NUCLEOTIDE SEQUENCE [LARGE SCALE GENOMIC DNA]</scope>
    <source>
        <strain evidence="4 5">MMS21-HV4-11</strain>
    </source>
</reference>
<feature type="chain" id="PRO_5046465238" evidence="3">
    <location>
        <begin position="24"/>
        <end position="595"/>
    </location>
</feature>
<feature type="compositionally biased region" description="Low complexity" evidence="2">
    <location>
        <begin position="25"/>
        <end position="35"/>
    </location>
</feature>
<dbReference type="Proteomes" id="UP000727907">
    <property type="component" value="Unassembled WGS sequence"/>
</dbReference>
<organism evidence="4 5">
    <name type="scientific">Reyranella humidisoli</name>
    <dbReference type="NCBI Taxonomy" id="2849149"/>
    <lineage>
        <taxon>Bacteria</taxon>
        <taxon>Pseudomonadati</taxon>
        <taxon>Pseudomonadota</taxon>
        <taxon>Alphaproteobacteria</taxon>
        <taxon>Hyphomicrobiales</taxon>
        <taxon>Reyranellaceae</taxon>
        <taxon>Reyranella</taxon>
    </lineage>
</organism>
<proteinExistence type="predicted"/>
<gene>
    <name evidence="4" type="ORF">KQ910_26535</name>
</gene>
<keyword evidence="1" id="KW-0802">TPR repeat</keyword>
<dbReference type="InterPro" id="IPR019734">
    <property type="entry name" value="TPR_rpt"/>
</dbReference>
<dbReference type="PROSITE" id="PS50005">
    <property type="entry name" value="TPR"/>
    <property type="match status" value="2"/>
</dbReference>
<evidence type="ECO:0000256" key="1">
    <source>
        <dbReference type="PROSITE-ProRule" id="PRU00339"/>
    </source>
</evidence>
<feature type="signal peptide" evidence="3">
    <location>
        <begin position="1"/>
        <end position="23"/>
    </location>
</feature>
<evidence type="ECO:0000313" key="4">
    <source>
        <dbReference type="EMBL" id="MBU8877352.1"/>
    </source>
</evidence>
<dbReference type="RefSeq" id="WP_216967178.1">
    <property type="nucleotide sequence ID" value="NZ_JAHOPB010000005.1"/>
</dbReference>
<sequence>MNRTPLALLSAALLFALPLAGQAQQGPAQQGGAKPPARPPVAQPGQRLAPISLQGRYLAARVGEQDHDYDAAADQMDQALALTPLDPELIYAVFRLRMYAGRIDSAAELAPAVLSTRPGDGFANLVMAIEAVKKGNYKAAEQQLTRIGSENQLGALREYVMAWLKAGDKDYAAARSYLARLKPASGERAEAPALVIAAQIDEMAGDKDAAEAKYRRAISLDRNGLRTTISVAEGLRRLGKDAEAREILKTYGTRYSDSVVMDGLMGANAPMPKPPTPASGIAEILFDIGGILASDPRNQRQDLALIFYQLATALKPDQDFAWLMIAGLYEQFQQIPKAVAALGRIGPTSPLYWQARLRTAALDAQEDKFDQAVARLRTLVAEKPDRIDAALTLADLLRSKDRFAEAVAAYDTAISRLGKPDERHWQIYFGRGIVLERTKNWPKAEADMKKALELSPEQPYVLNYLGYSWIDQGLHLQEGMKMLERATELRPDDGAITDSVGWAYYRLGQYEKAVEWLERATEQKGDDSTITDHLGDAYWHVGRRREARFQWERALHQKPDKDRQPIIEDKIANGLNPSNDKPTVYEKAADTKQGG</sequence>
<keyword evidence="3" id="KW-0732">Signal</keyword>